<proteinExistence type="predicted"/>
<evidence type="ECO:0000313" key="2">
    <source>
        <dbReference type="EMBL" id="KAF1727441.1"/>
    </source>
</evidence>
<accession>A0ABQ6ZM80</accession>
<keyword evidence="3" id="KW-1185">Reference proteome</keyword>
<evidence type="ECO:0000313" key="3">
    <source>
        <dbReference type="Proteomes" id="UP000781710"/>
    </source>
</evidence>
<reference evidence="2 3" key="1">
    <citation type="submission" date="2017-10" db="EMBL/GenBank/DDBJ databases">
        <title>Whole genome sequencing of members of genus Pseudoxanthomonas.</title>
        <authorList>
            <person name="Kumar S."/>
            <person name="Bansal K."/>
            <person name="Kaur A."/>
            <person name="Patil P."/>
            <person name="Sharma S."/>
            <person name="Patil P.B."/>
        </authorList>
    </citation>
    <scope>NUCLEOTIDE SEQUENCE [LARGE SCALE GENOMIC DNA]</scope>
    <source>
        <strain evidence="2 3">DSM 17109</strain>
    </source>
</reference>
<dbReference type="EMBL" id="PDWW01000001">
    <property type="protein sequence ID" value="KAF1727441.1"/>
    <property type="molecule type" value="Genomic_DNA"/>
</dbReference>
<feature type="signal peptide" evidence="1">
    <location>
        <begin position="1"/>
        <end position="21"/>
    </location>
</feature>
<dbReference type="Proteomes" id="UP000781710">
    <property type="component" value="Unassembled WGS sequence"/>
</dbReference>
<evidence type="ECO:0000256" key="1">
    <source>
        <dbReference type="SAM" id="SignalP"/>
    </source>
</evidence>
<comment type="caution">
    <text evidence="2">The sequence shown here is derived from an EMBL/GenBank/DDBJ whole genome shotgun (WGS) entry which is preliminary data.</text>
</comment>
<name>A0ABQ6ZM80_9GAMM</name>
<sequence length="376" mass="41124">MQIGTWLVVMASVLSASPSFAQEGPPPDVPGRVESDPQLAVANDAWHATWRANVEAHLRAVAARGTPRDLLVAGWLWPRSGDDAEIQARAWAQSRTWIEAAYAASTGDDPVVDWALLNACPKNEARCDRGRLLQRLMAADPANAEVLLAAYYEAIERKDANDAERYWQAAANATHYRGHFDDVGLLLATTLRQVPAPALEPALATALGEDVRLGRPATPKDMADIAVIAMTAAIAMPSLAPISQRCRAQVGELPADARTACKRIYTLMAADTSILITSFIALPPLVQWADTDAERTAARERLRRFAWVYENAMQLFQRLPGEQRMPEDYADVFLRDGELAAMRRQLQANGIAGEPPADWWPANPEYRALLAAGAAR</sequence>
<organism evidence="2 3">
    <name type="scientific">Pseudoxanthomonas japonensis</name>
    <dbReference type="NCBI Taxonomy" id="69284"/>
    <lineage>
        <taxon>Bacteria</taxon>
        <taxon>Pseudomonadati</taxon>
        <taxon>Pseudomonadota</taxon>
        <taxon>Gammaproteobacteria</taxon>
        <taxon>Lysobacterales</taxon>
        <taxon>Lysobacteraceae</taxon>
        <taxon>Pseudoxanthomonas</taxon>
    </lineage>
</organism>
<feature type="chain" id="PRO_5045395957" evidence="1">
    <location>
        <begin position="22"/>
        <end position="376"/>
    </location>
</feature>
<keyword evidence="1" id="KW-0732">Signal</keyword>
<protein>
    <submittedName>
        <fullName evidence="2">Uncharacterized protein</fullName>
    </submittedName>
</protein>
<gene>
    <name evidence="2" type="ORF">CSC78_01095</name>
</gene>